<sequence>MTPSNICTAILLIAITCTGHVKAYLLPKEEIVWRQGMPIERAIQQLKERVSEALQQNTALQNPPVDVFPQFFRDMALIGRTTGRSAAYPLTGLEWNAWYAGEIARMRAHRQAYYRTVDEIHNEAAAMNPDRRQGRSSAISSLVAG</sequence>
<feature type="signal peptide" evidence="2">
    <location>
        <begin position="1"/>
        <end position="23"/>
    </location>
</feature>
<gene>
    <name evidence="3" type="ORF">UMAG_02852</name>
</gene>
<organism evidence="3 4">
    <name type="scientific">Mycosarcoma maydis</name>
    <name type="common">Corn smut fungus</name>
    <name type="synonym">Ustilago maydis</name>
    <dbReference type="NCBI Taxonomy" id="5270"/>
    <lineage>
        <taxon>Eukaryota</taxon>
        <taxon>Fungi</taxon>
        <taxon>Dikarya</taxon>
        <taxon>Basidiomycota</taxon>
        <taxon>Ustilaginomycotina</taxon>
        <taxon>Ustilaginomycetes</taxon>
        <taxon>Ustilaginales</taxon>
        <taxon>Ustilaginaceae</taxon>
        <taxon>Mycosarcoma</taxon>
    </lineage>
</organism>
<dbReference type="VEuPathDB" id="FungiDB:UMAG_02852"/>
<dbReference type="AlphaFoldDB" id="A0A0D1DXF5"/>
<dbReference type="GeneID" id="23563499"/>
<dbReference type="Proteomes" id="UP000000561">
    <property type="component" value="Chromosome 7"/>
</dbReference>
<feature type="compositionally biased region" description="Polar residues" evidence="1">
    <location>
        <begin position="135"/>
        <end position="145"/>
    </location>
</feature>
<keyword evidence="2" id="KW-0732">Signal</keyword>
<keyword evidence="4" id="KW-1185">Reference proteome</keyword>
<evidence type="ECO:0000313" key="3">
    <source>
        <dbReference type="EMBL" id="KIS68864.1"/>
    </source>
</evidence>
<dbReference type="EMBL" id="CM003146">
    <property type="protein sequence ID" value="KIS68864.1"/>
    <property type="molecule type" value="Genomic_DNA"/>
</dbReference>
<dbReference type="KEGG" id="uma:UMAG_02852"/>
<dbReference type="OrthoDB" id="10486548at2759"/>
<reference evidence="3 4" key="1">
    <citation type="journal article" date="2006" name="Nature">
        <title>Insights from the genome of the biotrophic fungal plant pathogen Ustilago maydis.</title>
        <authorList>
            <person name="Kamper J."/>
            <person name="Kahmann R."/>
            <person name="Bolker M."/>
            <person name="Ma L.J."/>
            <person name="Brefort T."/>
            <person name="Saville B.J."/>
            <person name="Banuett F."/>
            <person name="Kronstad J.W."/>
            <person name="Gold S.E."/>
            <person name="Muller O."/>
            <person name="Perlin M.H."/>
            <person name="Wosten H.A."/>
            <person name="de Vries R."/>
            <person name="Ruiz-Herrera J."/>
            <person name="Reynaga-Pena C.G."/>
            <person name="Snetselaar K."/>
            <person name="McCann M."/>
            <person name="Perez-Martin J."/>
            <person name="Feldbrugge M."/>
            <person name="Basse C.W."/>
            <person name="Steinberg G."/>
            <person name="Ibeas J.I."/>
            <person name="Holloman W."/>
            <person name="Guzman P."/>
            <person name="Farman M."/>
            <person name="Stajich J.E."/>
            <person name="Sentandreu R."/>
            <person name="Gonzalez-Prieto J.M."/>
            <person name="Kennell J.C."/>
            <person name="Molina L."/>
            <person name="Schirawski J."/>
            <person name="Mendoza-Mendoza A."/>
            <person name="Greilinger D."/>
            <person name="Munch K."/>
            <person name="Rossel N."/>
            <person name="Scherer M."/>
            <person name="Vranes M."/>
            <person name="Ladendorf O."/>
            <person name="Vincon V."/>
            <person name="Fuchs U."/>
            <person name="Sandrock B."/>
            <person name="Meng S."/>
            <person name="Ho E.C."/>
            <person name="Cahill M.J."/>
            <person name="Boyce K.J."/>
            <person name="Klose J."/>
            <person name="Klosterman S.J."/>
            <person name="Deelstra H.J."/>
            <person name="Ortiz-Castellanos L."/>
            <person name="Li W."/>
            <person name="Sanchez-Alonso P."/>
            <person name="Schreier P.H."/>
            <person name="Hauser-Hahn I."/>
            <person name="Vaupel M."/>
            <person name="Koopmann E."/>
            <person name="Friedrich G."/>
            <person name="Voss H."/>
            <person name="Schluter T."/>
            <person name="Margolis J."/>
            <person name="Platt D."/>
            <person name="Swimmer C."/>
            <person name="Gnirke A."/>
            <person name="Chen F."/>
            <person name="Vysotskaia V."/>
            <person name="Mannhaupt G."/>
            <person name="Guldener U."/>
            <person name="Munsterkotter M."/>
            <person name="Haase D."/>
            <person name="Oesterheld M."/>
            <person name="Mewes H.W."/>
            <person name="Mauceli E.W."/>
            <person name="DeCaprio D."/>
            <person name="Wade C.M."/>
            <person name="Butler J."/>
            <person name="Young S."/>
            <person name="Jaffe D.B."/>
            <person name="Calvo S."/>
            <person name="Nusbaum C."/>
            <person name="Galagan J."/>
            <person name="Birren B.W."/>
        </authorList>
    </citation>
    <scope>NUCLEOTIDE SEQUENCE [LARGE SCALE GENOMIC DNA]</scope>
    <source>
        <strain evidence="4">DSM 14603 / FGSC 9021 / UM521</strain>
    </source>
</reference>
<dbReference type="eggNOG" id="ENOG502RE8Z">
    <property type="taxonomic scope" value="Eukaryota"/>
</dbReference>
<evidence type="ECO:0000256" key="1">
    <source>
        <dbReference type="SAM" id="MobiDB-lite"/>
    </source>
</evidence>
<evidence type="ECO:0000256" key="2">
    <source>
        <dbReference type="SAM" id="SignalP"/>
    </source>
</evidence>
<protein>
    <submittedName>
        <fullName evidence="3">Uncharacterized protein</fullName>
    </submittedName>
</protein>
<dbReference type="RefSeq" id="XP_011389289.1">
    <property type="nucleotide sequence ID" value="XM_011390987.1"/>
</dbReference>
<dbReference type="InParanoid" id="A0A0D1DXF5"/>
<feature type="chain" id="PRO_5002245054" evidence="2">
    <location>
        <begin position="24"/>
        <end position="145"/>
    </location>
</feature>
<evidence type="ECO:0000313" key="4">
    <source>
        <dbReference type="Proteomes" id="UP000000561"/>
    </source>
</evidence>
<proteinExistence type="predicted"/>
<feature type="region of interest" description="Disordered" evidence="1">
    <location>
        <begin position="125"/>
        <end position="145"/>
    </location>
</feature>
<accession>A0A0D1DXF5</accession>
<name>A0A0D1DXF5_MYCMD</name>